<reference evidence="2 3" key="1">
    <citation type="submission" date="2020-11" db="EMBL/GenBank/DDBJ databases">
        <title>Description of Pontivivens ytuae sp. nov. isolated from deep sea sediment of Mariana Trench.</title>
        <authorList>
            <person name="Wang Z."/>
            <person name="Sun Q.-L."/>
            <person name="Xu X.-D."/>
            <person name="Tang Y.-Z."/>
            <person name="Zhang J."/>
        </authorList>
    </citation>
    <scope>NUCLEOTIDE SEQUENCE [LARGE SCALE GENOMIC DNA]</scope>
    <source>
        <strain evidence="2 3">MT2928</strain>
    </source>
</reference>
<evidence type="ECO:0000259" key="1">
    <source>
        <dbReference type="Pfam" id="PF01370"/>
    </source>
</evidence>
<dbReference type="GO" id="GO:0004029">
    <property type="term" value="F:aldehyde dehydrogenase (NAD+) activity"/>
    <property type="evidence" value="ECO:0007669"/>
    <property type="project" value="TreeGrafter"/>
</dbReference>
<evidence type="ECO:0000313" key="2">
    <source>
        <dbReference type="EMBL" id="QPH52831.1"/>
    </source>
</evidence>
<dbReference type="InterPro" id="IPR001509">
    <property type="entry name" value="Epimerase_deHydtase"/>
</dbReference>
<dbReference type="EMBL" id="CP064942">
    <property type="protein sequence ID" value="QPH52831.1"/>
    <property type="molecule type" value="Genomic_DNA"/>
</dbReference>
<protein>
    <submittedName>
        <fullName evidence="2">NAD(P)H-binding protein</fullName>
    </submittedName>
</protein>
<keyword evidence="3" id="KW-1185">Reference proteome</keyword>
<sequence length="296" mass="30904">MKILMTGATGYVGSATAKALLAAGHEVTAALRDASRTSALPAGAAHLVADLNEPKALADAAPGHDAVLHLGFPSHGADWFAAVEMERAALDHLADALTGTETRLIVTNGTIFLDPSNGPMDEDTPVLDDHPAAVRARSLMALRTRPGLACTEVRLASFVHGRGGSVFLPILMKHARETGEVPVVDDGAARLSALHVDDAAQAFLKLIAADNPAPLYHVAADDSPTARQLAEATAAATGASPKQVKPDEAAAALDPFTAMFLQTDNRLDSRRIRCELGWAPQADTTLIADVAFGSYR</sequence>
<dbReference type="InterPro" id="IPR036291">
    <property type="entry name" value="NAD(P)-bd_dom_sf"/>
</dbReference>
<accession>A0A7S9LPC6</accession>
<dbReference type="GO" id="GO:0005737">
    <property type="term" value="C:cytoplasm"/>
    <property type="evidence" value="ECO:0007669"/>
    <property type="project" value="TreeGrafter"/>
</dbReference>
<dbReference type="Gene3D" id="3.40.50.720">
    <property type="entry name" value="NAD(P)-binding Rossmann-like Domain"/>
    <property type="match status" value="1"/>
</dbReference>
<dbReference type="Proteomes" id="UP000594800">
    <property type="component" value="Chromosome"/>
</dbReference>
<dbReference type="KEGG" id="poz:I0K15_13550"/>
<dbReference type="PANTHER" id="PTHR48079">
    <property type="entry name" value="PROTEIN YEEZ"/>
    <property type="match status" value="1"/>
</dbReference>
<evidence type="ECO:0000313" key="3">
    <source>
        <dbReference type="Proteomes" id="UP000594800"/>
    </source>
</evidence>
<dbReference type="Pfam" id="PF01370">
    <property type="entry name" value="Epimerase"/>
    <property type="match status" value="1"/>
</dbReference>
<dbReference type="InterPro" id="IPR051783">
    <property type="entry name" value="NAD(P)-dependent_oxidoreduct"/>
</dbReference>
<dbReference type="RefSeq" id="WP_196102042.1">
    <property type="nucleotide sequence ID" value="NZ_CP064942.1"/>
</dbReference>
<dbReference type="SUPFAM" id="SSF51735">
    <property type="entry name" value="NAD(P)-binding Rossmann-fold domains"/>
    <property type="match status" value="1"/>
</dbReference>
<proteinExistence type="predicted"/>
<name>A0A7S9LPC6_9RHOB</name>
<organism evidence="2 3">
    <name type="scientific">Pontivivens ytuae</name>
    <dbReference type="NCBI Taxonomy" id="2789856"/>
    <lineage>
        <taxon>Bacteria</taxon>
        <taxon>Pseudomonadati</taxon>
        <taxon>Pseudomonadota</taxon>
        <taxon>Alphaproteobacteria</taxon>
        <taxon>Rhodobacterales</taxon>
        <taxon>Paracoccaceae</taxon>
        <taxon>Pontivivens</taxon>
    </lineage>
</organism>
<dbReference type="PANTHER" id="PTHR48079:SF9">
    <property type="entry name" value="PUTATIVE-RELATED"/>
    <property type="match status" value="1"/>
</dbReference>
<gene>
    <name evidence="2" type="ORF">I0K15_13550</name>
</gene>
<feature type="domain" description="NAD-dependent epimerase/dehydratase" evidence="1">
    <location>
        <begin position="3"/>
        <end position="209"/>
    </location>
</feature>
<dbReference type="AlphaFoldDB" id="A0A7S9LPC6"/>